<protein>
    <submittedName>
        <fullName evidence="1">Uncharacterized protein</fullName>
    </submittedName>
</protein>
<reference evidence="1 2" key="1">
    <citation type="submission" date="2024-05" db="EMBL/GenBank/DDBJ databases">
        <title>Genome sequencing of Marine Estuary Bacteria, Shewanella vesiculosa and S. baltica, and Pseudomonas syringae.</title>
        <authorList>
            <person name="Gurung A."/>
            <person name="Maclea K.S."/>
        </authorList>
    </citation>
    <scope>NUCLEOTIDE SEQUENCE [LARGE SCALE GENOMIC DNA]</scope>
    <source>
        <strain evidence="1 2">1A</strain>
    </source>
</reference>
<keyword evidence="2" id="KW-1185">Reference proteome</keyword>
<comment type="caution">
    <text evidence="1">The sequence shown here is derived from an EMBL/GenBank/DDBJ whole genome shotgun (WGS) entry which is preliminary data.</text>
</comment>
<accession>A0ABV0FUH9</accession>
<evidence type="ECO:0000313" key="2">
    <source>
        <dbReference type="Proteomes" id="UP001477278"/>
    </source>
</evidence>
<dbReference type="RefSeq" id="WP_347690925.1">
    <property type="nucleotide sequence ID" value="NZ_JBDPZN010000015.1"/>
</dbReference>
<dbReference type="Proteomes" id="UP001477278">
    <property type="component" value="Unassembled WGS sequence"/>
</dbReference>
<name>A0ABV0FUH9_9GAMM</name>
<sequence length="111" mass="12806">MNYLSSFYLEPATVNAIDRFSKQELKTVLLSRIIYKIMNDIFSKQTLARFDKLYLINGFNHKLQVDEVSKVAVNKLLNRDVIVTLDHQLLNDAWKKVYSAGLCPTNTDVSH</sequence>
<gene>
    <name evidence="1" type="ORF">ABHN84_19715</name>
</gene>
<proteinExistence type="predicted"/>
<organism evidence="1 2">
    <name type="scientific">Shewanella vesiculosa</name>
    <dbReference type="NCBI Taxonomy" id="518738"/>
    <lineage>
        <taxon>Bacteria</taxon>
        <taxon>Pseudomonadati</taxon>
        <taxon>Pseudomonadota</taxon>
        <taxon>Gammaproteobacteria</taxon>
        <taxon>Alteromonadales</taxon>
        <taxon>Shewanellaceae</taxon>
        <taxon>Shewanella</taxon>
    </lineage>
</organism>
<dbReference type="EMBL" id="JBDPZN010000015">
    <property type="protein sequence ID" value="MEO3684492.1"/>
    <property type="molecule type" value="Genomic_DNA"/>
</dbReference>
<evidence type="ECO:0000313" key="1">
    <source>
        <dbReference type="EMBL" id="MEO3684492.1"/>
    </source>
</evidence>